<reference evidence="4" key="1">
    <citation type="journal article" date="2017" name="Int. J. Syst. Evol. Microbiol.">
        <title>Notoacmeibacter marinus gen. nov., sp. nov., isolated from the gut of a limpet and proposal of Notoacmeibacteraceae fam. nov. in the order Rhizobiales of the class Alphaproteobacteria.</title>
        <authorList>
            <person name="Huang Z."/>
            <person name="Guo F."/>
            <person name="Lai Q."/>
        </authorList>
    </citation>
    <scope>NUCLEOTIDE SEQUENCE [LARGE SCALE GENOMIC DNA]</scope>
    <source>
        <strain evidence="4">XMTR2A4</strain>
    </source>
</reference>
<dbReference type="InterPro" id="IPR022496">
    <property type="entry name" value="T6A_TsaB"/>
</dbReference>
<organism evidence="3 4">
    <name type="scientific">Notoacmeibacter marinus</name>
    <dbReference type="NCBI Taxonomy" id="1876515"/>
    <lineage>
        <taxon>Bacteria</taxon>
        <taxon>Pseudomonadati</taxon>
        <taxon>Pseudomonadota</taxon>
        <taxon>Alphaproteobacteria</taxon>
        <taxon>Hyphomicrobiales</taxon>
        <taxon>Notoacmeibacteraceae</taxon>
        <taxon>Notoacmeibacter</taxon>
    </lineage>
</organism>
<evidence type="ECO:0000256" key="1">
    <source>
        <dbReference type="SAM" id="MobiDB-lite"/>
    </source>
</evidence>
<accession>A0A231V160</accession>
<gene>
    <name evidence="3" type="ORF">B7H23_02545</name>
</gene>
<comment type="caution">
    <text evidence="3">The sequence shown here is derived from an EMBL/GenBank/DDBJ whole genome shotgun (WGS) entry which is preliminary data.</text>
</comment>
<proteinExistence type="predicted"/>
<dbReference type="NCBIfam" id="TIGR03725">
    <property type="entry name" value="T6A_YeaZ"/>
    <property type="match status" value="1"/>
</dbReference>
<protein>
    <submittedName>
        <fullName evidence="3">tRNA (Adenosine(37)-N6)-threonylcarbamoyltransferase complex dimerization subunit type 1 TsaB</fullName>
    </submittedName>
</protein>
<sequence length="228" mass="23223">MVLLALDTASSSCAVALVGADGTVLAERLEERRTGHAERLVPMIADILAEAGLAKGDLTKIAVSIGPGSFTGVRTAIAAARGLALALSIPAVGVTTLEALAAEARLKLGAVPILAAIDAGRDEVYAAAFDANGNCVMQPCRLPYGRFAEGRSDLPLNDLRLVGDGIASLGLTADALPDSRTGAIETIAVLGRHREPNDAPEPLYLRGADAKPPSAAARIARKVEGSAG</sequence>
<dbReference type="Pfam" id="PF00814">
    <property type="entry name" value="TsaD"/>
    <property type="match status" value="1"/>
</dbReference>
<dbReference type="AlphaFoldDB" id="A0A231V160"/>
<dbReference type="PANTHER" id="PTHR11735">
    <property type="entry name" value="TRNA N6-ADENOSINE THREONYLCARBAMOYLTRANSFERASE"/>
    <property type="match status" value="1"/>
</dbReference>
<dbReference type="SUPFAM" id="SSF53067">
    <property type="entry name" value="Actin-like ATPase domain"/>
    <property type="match status" value="2"/>
</dbReference>
<keyword evidence="4" id="KW-1185">Reference proteome</keyword>
<dbReference type="GO" id="GO:0002949">
    <property type="term" value="P:tRNA threonylcarbamoyladenosine modification"/>
    <property type="evidence" value="ECO:0007669"/>
    <property type="project" value="InterPro"/>
</dbReference>
<name>A0A231V160_9HYPH</name>
<dbReference type="RefSeq" id="WP_094075815.1">
    <property type="nucleotide sequence ID" value="NZ_NBYO01000001.1"/>
</dbReference>
<dbReference type="InterPro" id="IPR000905">
    <property type="entry name" value="Gcp-like_dom"/>
</dbReference>
<evidence type="ECO:0000313" key="3">
    <source>
        <dbReference type="EMBL" id="OXT01847.1"/>
    </source>
</evidence>
<dbReference type="Gene3D" id="3.30.420.40">
    <property type="match status" value="2"/>
</dbReference>
<dbReference type="GO" id="GO:0016740">
    <property type="term" value="F:transferase activity"/>
    <property type="evidence" value="ECO:0007669"/>
    <property type="project" value="UniProtKB-KW"/>
</dbReference>
<evidence type="ECO:0000313" key="4">
    <source>
        <dbReference type="Proteomes" id="UP000215405"/>
    </source>
</evidence>
<dbReference type="EMBL" id="NBYO01000001">
    <property type="protein sequence ID" value="OXT01847.1"/>
    <property type="molecule type" value="Genomic_DNA"/>
</dbReference>
<keyword evidence="3" id="KW-0808">Transferase</keyword>
<dbReference type="InterPro" id="IPR043129">
    <property type="entry name" value="ATPase_NBD"/>
</dbReference>
<feature type="domain" description="Gcp-like" evidence="2">
    <location>
        <begin position="34"/>
        <end position="134"/>
    </location>
</feature>
<dbReference type="GO" id="GO:0005829">
    <property type="term" value="C:cytosol"/>
    <property type="evidence" value="ECO:0007669"/>
    <property type="project" value="TreeGrafter"/>
</dbReference>
<dbReference type="Proteomes" id="UP000215405">
    <property type="component" value="Unassembled WGS sequence"/>
</dbReference>
<dbReference type="PANTHER" id="PTHR11735:SF11">
    <property type="entry name" value="TRNA THREONYLCARBAMOYLADENOSINE BIOSYNTHESIS PROTEIN TSAB"/>
    <property type="match status" value="1"/>
</dbReference>
<feature type="region of interest" description="Disordered" evidence="1">
    <location>
        <begin position="198"/>
        <end position="228"/>
    </location>
</feature>
<evidence type="ECO:0000259" key="2">
    <source>
        <dbReference type="Pfam" id="PF00814"/>
    </source>
</evidence>